<name>A0A4Q9HP11_STRKA</name>
<comment type="caution">
    <text evidence="2">The sequence shown here is derived from an EMBL/GenBank/DDBJ whole genome shotgun (WGS) entry which is preliminary data.</text>
</comment>
<reference evidence="2 3" key="1">
    <citation type="submission" date="2019-02" db="EMBL/GenBank/DDBJ databases">
        <title>Draft Genome Sequence of Streptomyces sp. AM-2504, identified by 16S rRNA comparative analysis as a Streptomyces Kasugaensis strain.</title>
        <authorList>
            <person name="Napolioni V."/>
            <person name="Giuliodori A.M."/>
            <person name="Spurio R."/>
            <person name="Fabbretti A."/>
        </authorList>
    </citation>
    <scope>NUCLEOTIDE SEQUENCE [LARGE SCALE GENOMIC DNA]</scope>
    <source>
        <strain evidence="2 3">AM-2504</strain>
    </source>
</reference>
<feature type="chain" id="PRO_5020459632" evidence="1">
    <location>
        <begin position="39"/>
        <end position="337"/>
    </location>
</feature>
<dbReference type="InterPro" id="IPR011094">
    <property type="entry name" value="Uncharacterised_LppY/LpqO"/>
</dbReference>
<evidence type="ECO:0000256" key="1">
    <source>
        <dbReference type="SAM" id="SignalP"/>
    </source>
</evidence>
<organism evidence="2 3">
    <name type="scientific">Streptomyces kasugaensis</name>
    <dbReference type="NCBI Taxonomy" id="1946"/>
    <lineage>
        <taxon>Bacteria</taxon>
        <taxon>Bacillati</taxon>
        <taxon>Actinomycetota</taxon>
        <taxon>Actinomycetes</taxon>
        <taxon>Kitasatosporales</taxon>
        <taxon>Streptomycetaceae</taxon>
        <taxon>Streptomyces</taxon>
    </lineage>
</organism>
<dbReference type="Proteomes" id="UP000292452">
    <property type="component" value="Unassembled WGS sequence"/>
</dbReference>
<accession>A0A4Q9HP11</accession>
<keyword evidence="3" id="KW-1185">Reference proteome</keyword>
<proteinExistence type="predicted"/>
<keyword evidence="1" id="KW-0732">Signal</keyword>
<dbReference type="AlphaFoldDB" id="A0A4Q9HP11"/>
<feature type="signal peptide" evidence="1">
    <location>
        <begin position="1"/>
        <end position="38"/>
    </location>
</feature>
<gene>
    <name evidence="2" type="ORF">EYS09_29330</name>
</gene>
<protein>
    <submittedName>
        <fullName evidence="2">DUF1259 domain-containing protein</fullName>
    </submittedName>
</protein>
<sequence length="337" mass="35504">MSRGQQEDRRAGALLQRRRLLAGAVLVPVLAGAGVAAACTGSTALSEPVKGKPAKPVPTAETDWQDVAKTLGRAGTLIRGEYHHTAFPRGDLHVVSQGVIVRPALALGSHVSFVRYSDGMTMAMGDLVVTECELQSLSDAVHAQGFTQTAIHKHLLAQNPDIWWTHIHGHGPDPVALARGVRTILDHTDTPPPARQSAPVPLELDTDGIDAALGAKGTSDGGVHSCIFVRRETITDGGRVLPSGLGATTSFTFQPLGDGRAALNGDFAMVAGEVQNVLKALRRGGIDLVELHNHGLTDEPRLFFTHFWAVDDAVKLARALRAAVDATNNAPATDGVA</sequence>
<dbReference type="Pfam" id="PF07485">
    <property type="entry name" value="DUF1529"/>
    <property type="match status" value="2"/>
</dbReference>
<evidence type="ECO:0000313" key="3">
    <source>
        <dbReference type="Proteomes" id="UP000292452"/>
    </source>
</evidence>
<dbReference type="EMBL" id="SIXH01000377">
    <property type="protein sequence ID" value="TBO56169.1"/>
    <property type="molecule type" value="Genomic_DNA"/>
</dbReference>
<dbReference type="RefSeq" id="WP_131125483.1">
    <property type="nucleotide sequence ID" value="NZ_SIXH01000377.1"/>
</dbReference>
<evidence type="ECO:0000313" key="2">
    <source>
        <dbReference type="EMBL" id="TBO56169.1"/>
    </source>
</evidence>